<evidence type="ECO:0000256" key="1">
    <source>
        <dbReference type="SAM" id="MobiDB-lite"/>
    </source>
</evidence>
<organism evidence="2 3">
    <name type="scientific">Pristionchus fissidentatus</name>
    <dbReference type="NCBI Taxonomy" id="1538716"/>
    <lineage>
        <taxon>Eukaryota</taxon>
        <taxon>Metazoa</taxon>
        <taxon>Ecdysozoa</taxon>
        <taxon>Nematoda</taxon>
        <taxon>Chromadorea</taxon>
        <taxon>Rhabditida</taxon>
        <taxon>Rhabditina</taxon>
        <taxon>Diplogasteromorpha</taxon>
        <taxon>Diplogasteroidea</taxon>
        <taxon>Neodiplogasteridae</taxon>
        <taxon>Pristionchus</taxon>
    </lineage>
</organism>
<sequence>MSSPRGIKRKLKKVEESEDDASIKESKNGKEKEEVFDVEDILGFKHDDGRKTGLISEDMLVDPAISFLTKWVGYPSDYNKFTCFKGMDSEETVVDCIAREYKRARAEVMKEALTEKQYDEQWANFRKRKVGYVSSLLDFFPLAAQYIDKSNAFCRVRVQTLTKEFYKRVVKGEAIRERYRVTWDGNKMFVRCRAEEFRRKYPRMEIYKAPREATSD</sequence>
<feature type="region of interest" description="Disordered" evidence="1">
    <location>
        <begin position="1"/>
        <end position="31"/>
    </location>
</feature>
<proteinExistence type="predicted"/>
<protein>
    <recommendedName>
        <fullName evidence="4">Chromo domain-containing protein</fullName>
    </recommendedName>
</protein>
<gene>
    <name evidence="2" type="ORF">PFISCL1PPCAC_19310</name>
</gene>
<reference evidence="2" key="1">
    <citation type="submission" date="2023-10" db="EMBL/GenBank/DDBJ databases">
        <title>Genome assembly of Pristionchus species.</title>
        <authorList>
            <person name="Yoshida K."/>
            <person name="Sommer R.J."/>
        </authorList>
    </citation>
    <scope>NUCLEOTIDE SEQUENCE</scope>
    <source>
        <strain evidence="2">RS5133</strain>
    </source>
</reference>
<evidence type="ECO:0000313" key="2">
    <source>
        <dbReference type="EMBL" id="GMT28013.1"/>
    </source>
</evidence>
<dbReference type="EMBL" id="BTSY01000005">
    <property type="protein sequence ID" value="GMT28013.1"/>
    <property type="molecule type" value="Genomic_DNA"/>
</dbReference>
<dbReference type="AlphaFoldDB" id="A0AAV5WBE3"/>
<evidence type="ECO:0000313" key="3">
    <source>
        <dbReference type="Proteomes" id="UP001432322"/>
    </source>
</evidence>
<comment type="caution">
    <text evidence="2">The sequence shown here is derived from an EMBL/GenBank/DDBJ whole genome shotgun (WGS) entry which is preliminary data.</text>
</comment>
<name>A0AAV5WBE3_9BILA</name>
<keyword evidence="3" id="KW-1185">Reference proteome</keyword>
<feature type="compositionally biased region" description="Basic residues" evidence="1">
    <location>
        <begin position="1"/>
        <end position="12"/>
    </location>
</feature>
<dbReference type="Gene3D" id="2.40.50.40">
    <property type="match status" value="1"/>
</dbReference>
<feature type="compositionally biased region" description="Basic and acidic residues" evidence="1">
    <location>
        <begin position="21"/>
        <end position="31"/>
    </location>
</feature>
<accession>A0AAV5WBE3</accession>
<dbReference type="Proteomes" id="UP001432322">
    <property type="component" value="Unassembled WGS sequence"/>
</dbReference>
<evidence type="ECO:0008006" key="4">
    <source>
        <dbReference type="Google" id="ProtNLM"/>
    </source>
</evidence>